<dbReference type="eggNOG" id="COG0639">
    <property type="taxonomic scope" value="Bacteria"/>
</dbReference>
<dbReference type="SUPFAM" id="SSF56300">
    <property type="entry name" value="Metallo-dependent phosphatases"/>
    <property type="match status" value="1"/>
</dbReference>
<dbReference type="InterPro" id="IPR027417">
    <property type="entry name" value="P-loop_NTPase"/>
</dbReference>
<dbReference type="EC" id="3.6.1.17" evidence="3"/>
<accession>E8TL52</accession>
<dbReference type="HOGENOM" id="CLU_016728_0_0_5"/>
<dbReference type="SUPFAM" id="SSF56091">
    <property type="entry name" value="DNA ligase/mRNA capping enzyme, catalytic domain"/>
    <property type="match status" value="1"/>
</dbReference>
<dbReference type="Pfam" id="PF13671">
    <property type="entry name" value="AAA_33"/>
    <property type="match status" value="1"/>
</dbReference>
<dbReference type="PATRIC" id="fig|765698.3.peg.2803"/>
<dbReference type="InterPro" id="IPR024028">
    <property type="entry name" value="PNKP_bac"/>
</dbReference>
<dbReference type="SUPFAM" id="SSF52540">
    <property type="entry name" value="P-loop containing nucleoside triphosphate hydrolases"/>
    <property type="match status" value="1"/>
</dbReference>
<dbReference type="InterPro" id="IPR050126">
    <property type="entry name" value="Ap4A_hydrolase"/>
</dbReference>
<evidence type="ECO:0000259" key="2">
    <source>
        <dbReference type="Pfam" id="PF16542"/>
    </source>
</evidence>
<dbReference type="STRING" id="765698.Mesci_2329"/>
<protein>
    <submittedName>
        <fullName evidence="3">Bis(5'-nucleosyl)-tetraphosphatase (Asymmetrical)</fullName>
        <ecNumber evidence="3">3.6.1.17</ecNumber>
    </submittedName>
</protein>
<organism evidence="3 4">
    <name type="scientific">Mesorhizobium ciceri biovar biserrulae (strain HAMBI 2942 / LMG 23838 / WSM1271)</name>
    <dbReference type="NCBI Taxonomy" id="765698"/>
    <lineage>
        <taxon>Bacteria</taxon>
        <taxon>Pseudomonadati</taxon>
        <taxon>Pseudomonadota</taxon>
        <taxon>Alphaproteobacteria</taxon>
        <taxon>Hyphomicrobiales</taxon>
        <taxon>Phyllobacteriaceae</taxon>
        <taxon>Mesorhizobium</taxon>
    </lineage>
</organism>
<dbReference type="PANTHER" id="PTHR42850:SF7">
    <property type="entry name" value="BIS(5'-NUCLEOSYL)-TETRAPHOSPHATASE PRPE [ASYMMETRICAL]"/>
    <property type="match status" value="1"/>
</dbReference>
<dbReference type="KEGG" id="mci:Mesci_2329"/>
<feature type="domain" description="Polynucleotide kinase-phosphatase ligase" evidence="2">
    <location>
        <begin position="478"/>
        <end position="852"/>
    </location>
</feature>
<sequence length="857" mass="94418">MREPDKTDLAIPDFALVVLIGSTGSGKSTFAARHFLPTEIISSDRCRALVSDNETDQDVSADAFDLAREIASKRLKYRKLAVIDATNVRAADRKAWIELARKWHTLPVAVVIDPGVDVCVARNALRPDRPFGAGVVQRMTTEIRKGLGGLQREGFRQVWKLTSEASIDTARVTRQPLWTDKRDHHGPFDIIGDIHGCADELQALLAQLGYSVAWSEDHGERIVAVTPPEGRKIVFVGDLVDRGPNVPDTLRIAMSMVAAGAAYCVQGNHERKLSRWLEGRKVTIAHGLQQTIDQLGAQDRGLREALPAFLDSLRSHVWLDDGRLAVAHAGLKEEMIGRGSGAVREFALYGETTGEIDEFGLPVRADWTAAYRGKTAVVYGHTPVLSAEWVNNTLCIDTGCVFGGKLTALRWPERELVEVPAIQTWSEPVRPLGGSSGLGRSAQADADGVLDYEDVSGRRWIETELRGRVVVAEENASAALEVMSRFALSPQWLMYLPPTMSPSETSSQSGWLERPEEAFAHFRERGVTQIVCEEKHMGSRAVIALCRDAQAARDRFGVPGDETGAIWTRTGRSFFNGTGMTEGLLARLRARVEAVDLWKELNSDWLLLDAEIMPWSAKASSLIESQYAPVATSAAAGLQASREALARAMARGIDAASLDARLEDRAARAARYATAWAPYVWPVSGIEDLKVAPFHLLASEGRVWFDHDHVWHMTLAERLAAGVVTRTQWRVVDLADAGACAEAVAWWETLTGSGGEGMVVKPRDFVSRNKKGVIQPALKVRGREYLRIIYGPEYDAPDNLVRLRERGLGGKRSLALREFALGHEALKRFVARQPLRRVHECVFGVLALESEPIDPRL</sequence>
<dbReference type="InterPro" id="IPR029052">
    <property type="entry name" value="Metallo-depent_PP-like"/>
</dbReference>
<dbReference type="OrthoDB" id="9807890at2"/>
<dbReference type="RefSeq" id="WP_013530161.1">
    <property type="nucleotide sequence ID" value="NC_014923.1"/>
</dbReference>
<dbReference type="InterPro" id="IPR004843">
    <property type="entry name" value="Calcineurin-like_PHP"/>
</dbReference>
<dbReference type="eggNOG" id="COG4639">
    <property type="taxonomic scope" value="Bacteria"/>
</dbReference>
<reference evidence="4" key="1">
    <citation type="submission" date="2011-01" db="EMBL/GenBank/DDBJ databases">
        <title>Complete sequence of chromosome of Mesorhizobium ciceri bv. biserrulae WSM1271.</title>
        <authorList>
            <person name="Lucas S."/>
            <person name="Copeland A."/>
            <person name="Lapidus A."/>
            <person name="Cheng J.-F."/>
            <person name="Goodwin L."/>
            <person name="Pitluck S."/>
            <person name="Teshima H."/>
            <person name="Detter J.C."/>
            <person name="Han C."/>
            <person name="Tapia R."/>
            <person name="Land M."/>
            <person name="Hauser L."/>
            <person name="Kyrpides N."/>
            <person name="Ivanova N."/>
            <person name="Nandasena K."/>
            <person name="Reeve W.G."/>
            <person name="Howieson J.G."/>
            <person name="O'Hara G."/>
            <person name="Tiwari R.P."/>
            <person name="Woyke T."/>
        </authorList>
    </citation>
    <scope>NUCLEOTIDE SEQUENCE [LARGE SCALE GENOMIC DNA]</scope>
    <source>
        <strain evidence="4">HAMBI 2942 / LMG 23838 / WSM1271</strain>
    </source>
</reference>
<dbReference type="Gene3D" id="3.30.470.30">
    <property type="entry name" value="DNA ligase/mRNA capping enzyme"/>
    <property type="match status" value="2"/>
</dbReference>
<dbReference type="Pfam" id="PF16542">
    <property type="entry name" value="PNKP_ligase"/>
    <property type="match status" value="1"/>
</dbReference>
<dbReference type="AlphaFoldDB" id="E8TL52"/>
<evidence type="ECO:0000259" key="1">
    <source>
        <dbReference type="Pfam" id="PF00149"/>
    </source>
</evidence>
<dbReference type="GO" id="GO:0005737">
    <property type="term" value="C:cytoplasm"/>
    <property type="evidence" value="ECO:0007669"/>
    <property type="project" value="TreeGrafter"/>
</dbReference>
<proteinExistence type="predicted"/>
<dbReference type="CDD" id="cd07423">
    <property type="entry name" value="MPP_Prp_like"/>
    <property type="match status" value="1"/>
</dbReference>
<name>E8TL52_MESCW</name>
<dbReference type="Proteomes" id="UP000007471">
    <property type="component" value="Chromosome"/>
</dbReference>
<dbReference type="EMBL" id="CP002447">
    <property type="protein sequence ID" value="ADV11476.1"/>
    <property type="molecule type" value="Genomic_DNA"/>
</dbReference>
<evidence type="ECO:0000313" key="3">
    <source>
        <dbReference type="EMBL" id="ADV11476.1"/>
    </source>
</evidence>
<gene>
    <name evidence="3" type="ordered locus">Mesci_2329</name>
</gene>
<dbReference type="GO" id="GO:0016791">
    <property type="term" value="F:phosphatase activity"/>
    <property type="evidence" value="ECO:0007669"/>
    <property type="project" value="TreeGrafter"/>
</dbReference>
<dbReference type="GO" id="GO:0004081">
    <property type="term" value="F:bis(5'-nucleosyl)-tetraphosphatase (asymmetrical) activity"/>
    <property type="evidence" value="ECO:0007669"/>
    <property type="project" value="UniProtKB-EC"/>
</dbReference>
<dbReference type="Gene3D" id="3.40.50.300">
    <property type="entry name" value="P-loop containing nucleotide triphosphate hydrolases"/>
    <property type="match status" value="1"/>
</dbReference>
<dbReference type="PANTHER" id="PTHR42850">
    <property type="entry name" value="METALLOPHOSPHOESTERASE"/>
    <property type="match status" value="1"/>
</dbReference>
<keyword evidence="3" id="KW-0378">Hydrolase</keyword>
<dbReference type="InterPro" id="IPR032380">
    <property type="entry name" value="PNKP_ligase_dom"/>
</dbReference>
<feature type="domain" description="Calcineurin-like phosphoesterase" evidence="1">
    <location>
        <begin position="187"/>
        <end position="384"/>
    </location>
</feature>
<dbReference type="Pfam" id="PF00149">
    <property type="entry name" value="Metallophos"/>
    <property type="match status" value="1"/>
</dbReference>
<dbReference type="NCBIfam" id="TIGR04075">
    <property type="entry name" value="bacter_Pnkp"/>
    <property type="match status" value="1"/>
</dbReference>
<dbReference type="InterPro" id="IPR041780">
    <property type="entry name" value="MPP_PrpE-like"/>
</dbReference>
<evidence type="ECO:0000313" key="4">
    <source>
        <dbReference type="Proteomes" id="UP000007471"/>
    </source>
</evidence>
<dbReference type="Gene3D" id="3.60.21.10">
    <property type="match status" value="1"/>
</dbReference>